<dbReference type="PROSITE" id="PS51819">
    <property type="entry name" value="VOC"/>
    <property type="match status" value="1"/>
</dbReference>
<evidence type="ECO:0000259" key="1">
    <source>
        <dbReference type="PROSITE" id="PS51819"/>
    </source>
</evidence>
<dbReference type="Proteomes" id="UP001244427">
    <property type="component" value="Unassembled WGS sequence"/>
</dbReference>
<name>A0AAW8F228_9MICO</name>
<dbReference type="InterPro" id="IPR037523">
    <property type="entry name" value="VOC_core"/>
</dbReference>
<keyword evidence="3" id="KW-1185">Reference proteome</keyword>
<comment type="caution">
    <text evidence="2">The sequence shown here is derived from an EMBL/GenBank/DDBJ whole genome shotgun (WGS) entry which is preliminary data.</text>
</comment>
<evidence type="ECO:0000313" key="3">
    <source>
        <dbReference type="Proteomes" id="UP001244427"/>
    </source>
</evidence>
<dbReference type="SUPFAM" id="SSF54593">
    <property type="entry name" value="Glyoxalase/Bleomycin resistance protein/Dihydroxybiphenyl dioxygenase"/>
    <property type="match status" value="1"/>
</dbReference>
<dbReference type="GO" id="GO:0016829">
    <property type="term" value="F:lyase activity"/>
    <property type="evidence" value="ECO:0007669"/>
    <property type="project" value="UniProtKB-KW"/>
</dbReference>
<dbReference type="CDD" id="cd06587">
    <property type="entry name" value="VOC"/>
    <property type="match status" value="1"/>
</dbReference>
<dbReference type="InterPro" id="IPR029068">
    <property type="entry name" value="Glyas_Bleomycin-R_OHBP_Dase"/>
</dbReference>
<keyword evidence="2" id="KW-0456">Lyase</keyword>
<dbReference type="Pfam" id="PF00903">
    <property type="entry name" value="Glyoxalase"/>
    <property type="match status" value="1"/>
</dbReference>
<organism evidence="2 3">
    <name type="scientific">Microbacterium natoriense</name>
    <dbReference type="NCBI Taxonomy" id="284570"/>
    <lineage>
        <taxon>Bacteria</taxon>
        <taxon>Bacillati</taxon>
        <taxon>Actinomycetota</taxon>
        <taxon>Actinomycetes</taxon>
        <taxon>Micrococcales</taxon>
        <taxon>Microbacteriaceae</taxon>
        <taxon>Microbacterium</taxon>
    </lineage>
</organism>
<dbReference type="EMBL" id="JAUSXV010000001">
    <property type="protein sequence ID" value="MDQ0649084.1"/>
    <property type="molecule type" value="Genomic_DNA"/>
</dbReference>
<gene>
    <name evidence="2" type="ORF">QFZ53_003280</name>
</gene>
<protein>
    <submittedName>
        <fullName evidence="2">Enzyme related to lactoylglutathione lyase</fullName>
    </submittedName>
</protein>
<feature type="domain" description="VOC" evidence="1">
    <location>
        <begin position="5"/>
        <end position="121"/>
    </location>
</feature>
<reference evidence="2 3" key="1">
    <citation type="submission" date="2023-07" db="EMBL/GenBank/DDBJ databases">
        <title>Comparative genomics of wheat-associated soil bacteria to identify genetic determinants of phenazine resistance.</title>
        <authorList>
            <person name="Mouncey N."/>
        </authorList>
    </citation>
    <scope>NUCLEOTIDE SEQUENCE [LARGE SCALE GENOMIC DNA]</scope>
    <source>
        <strain evidence="2 3">W4I9-1</strain>
    </source>
</reference>
<dbReference type="Gene3D" id="3.10.180.10">
    <property type="entry name" value="2,3-Dihydroxybiphenyl 1,2-Dioxygenase, domain 1"/>
    <property type="match status" value="1"/>
</dbReference>
<sequence length="122" mass="13092">MTAFGPDFISLQSRDRELSAAFYEEYLGLVRVEDAPPHAVVFATAPIAFAIRDAMPGVDLDAADAPGLGISVWMHAPDAQSIHDALAADGRTIAVAPFDGPFGRTFTFVDLDGYQITLHDRA</sequence>
<dbReference type="InterPro" id="IPR004360">
    <property type="entry name" value="Glyas_Fos-R_dOase_dom"/>
</dbReference>
<dbReference type="RefSeq" id="WP_307298262.1">
    <property type="nucleotide sequence ID" value="NZ_JAUSXV010000001.1"/>
</dbReference>
<accession>A0AAW8F228</accession>
<dbReference type="AlphaFoldDB" id="A0AAW8F228"/>
<proteinExistence type="predicted"/>
<evidence type="ECO:0000313" key="2">
    <source>
        <dbReference type="EMBL" id="MDQ0649084.1"/>
    </source>
</evidence>